<dbReference type="AlphaFoldDB" id="A0A506XYI8"/>
<evidence type="ECO:0000313" key="6">
    <source>
        <dbReference type="EMBL" id="TPW77994.1"/>
    </source>
</evidence>
<evidence type="ECO:0000256" key="1">
    <source>
        <dbReference type="ARBA" id="ARBA00004141"/>
    </source>
</evidence>
<protein>
    <submittedName>
        <fullName evidence="6">DoxX family protein</fullName>
    </submittedName>
</protein>
<evidence type="ECO:0000256" key="4">
    <source>
        <dbReference type="ARBA" id="ARBA00023136"/>
    </source>
</evidence>
<keyword evidence="4 5" id="KW-0472">Membrane</keyword>
<evidence type="ECO:0000313" key="7">
    <source>
        <dbReference type="Proteomes" id="UP000316252"/>
    </source>
</evidence>
<dbReference type="Pfam" id="PF13564">
    <property type="entry name" value="DoxX_2"/>
    <property type="match status" value="1"/>
</dbReference>
<dbReference type="GO" id="GO:0016020">
    <property type="term" value="C:membrane"/>
    <property type="evidence" value="ECO:0007669"/>
    <property type="project" value="UniProtKB-SubCell"/>
</dbReference>
<dbReference type="EMBL" id="VHQG01000001">
    <property type="protein sequence ID" value="TPW77994.1"/>
    <property type="molecule type" value="Genomic_DNA"/>
</dbReference>
<name>A0A506XYI8_9MICO</name>
<evidence type="ECO:0000256" key="3">
    <source>
        <dbReference type="ARBA" id="ARBA00022989"/>
    </source>
</evidence>
<feature type="transmembrane region" description="Helical" evidence="5">
    <location>
        <begin position="98"/>
        <end position="119"/>
    </location>
</feature>
<feature type="transmembrane region" description="Helical" evidence="5">
    <location>
        <begin position="72"/>
        <end position="92"/>
    </location>
</feature>
<evidence type="ECO:0000256" key="5">
    <source>
        <dbReference type="SAM" id="Phobius"/>
    </source>
</evidence>
<dbReference type="InterPro" id="IPR032808">
    <property type="entry name" value="DoxX"/>
</dbReference>
<keyword evidence="7" id="KW-1185">Reference proteome</keyword>
<proteinExistence type="predicted"/>
<accession>A0A506XYI8</accession>
<keyword evidence="3 5" id="KW-1133">Transmembrane helix</keyword>
<dbReference type="RefSeq" id="WP_141162519.1">
    <property type="nucleotide sequence ID" value="NZ_VHQG01000001.1"/>
</dbReference>
<comment type="caution">
    <text evidence="6">The sequence shown here is derived from an EMBL/GenBank/DDBJ whole genome shotgun (WGS) entry which is preliminary data.</text>
</comment>
<dbReference type="Proteomes" id="UP000316252">
    <property type="component" value="Unassembled WGS sequence"/>
</dbReference>
<gene>
    <name evidence="6" type="ORF">FJ657_05010</name>
</gene>
<keyword evidence="2 5" id="KW-0812">Transmembrane</keyword>
<comment type="subcellular location">
    <subcellularLocation>
        <location evidence="1">Membrane</location>
        <topology evidence="1">Multi-pass membrane protein</topology>
    </subcellularLocation>
</comment>
<dbReference type="OrthoDB" id="3482063at2"/>
<reference evidence="6 7" key="1">
    <citation type="submission" date="2019-06" db="EMBL/GenBank/DDBJ databases">
        <authorList>
            <person name="Li F."/>
        </authorList>
    </citation>
    <scope>NUCLEOTIDE SEQUENCE [LARGE SCALE GENOMIC DNA]</scope>
    <source>
        <strain evidence="6 7">10F1D-1</strain>
    </source>
</reference>
<sequence>MSIFVWVISGLLCLAYLAAGGFKTFGPDARLYAAFPWSKQVGIASTRIIGALELLGALGLILPVLLNMATILTPIAALGLVAVQIAAMTFHIQRREYSALPINVVMLVLAAVVAVLRFLGY</sequence>
<evidence type="ECO:0000256" key="2">
    <source>
        <dbReference type="ARBA" id="ARBA00022692"/>
    </source>
</evidence>
<organism evidence="6 7">
    <name type="scientific">Schumannella soli</name>
    <dbReference type="NCBI Taxonomy" id="2590779"/>
    <lineage>
        <taxon>Bacteria</taxon>
        <taxon>Bacillati</taxon>
        <taxon>Actinomycetota</taxon>
        <taxon>Actinomycetes</taxon>
        <taxon>Micrococcales</taxon>
        <taxon>Microbacteriaceae</taxon>
        <taxon>Schumannella</taxon>
    </lineage>
</organism>
<feature type="transmembrane region" description="Helical" evidence="5">
    <location>
        <begin position="43"/>
        <end position="65"/>
    </location>
</feature>